<reference evidence="5 6" key="1">
    <citation type="journal article" date="2018" name="PLoS Pathog.">
        <title>Evolution of structural diversity of trichothecenes, a family of toxins produced by plant pathogenic and entomopathogenic fungi.</title>
        <authorList>
            <person name="Proctor R.H."/>
            <person name="McCormick S.P."/>
            <person name="Kim H.S."/>
            <person name="Cardoza R.E."/>
            <person name="Stanley A.M."/>
            <person name="Lindo L."/>
            <person name="Kelly A."/>
            <person name="Brown D.W."/>
            <person name="Lee T."/>
            <person name="Vaughan M.M."/>
            <person name="Alexander N.J."/>
            <person name="Busman M."/>
            <person name="Gutierrez S."/>
        </authorList>
    </citation>
    <scope>NUCLEOTIDE SEQUENCE [LARGE SCALE GENOMIC DNA]</scope>
    <source>
        <strain evidence="5 6">NRRL 20695</strain>
    </source>
</reference>
<feature type="domain" description="FAD/NAD(P)-binding" evidence="4">
    <location>
        <begin position="5"/>
        <end position="214"/>
    </location>
</feature>
<dbReference type="Gene3D" id="3.50.50.60">
    <property type="entry name" value="FAD/NAD(P)-binding domain"/>
    <property type="match status" value="1"/>
</dbReference>
<dbReference type="AlphaFoldDB" id="A0A395SX69"/>
<name>A0A395SX69_9HYPO</name>
<keyword evidence="3" id="KW-0560">Oxidoreductase</keyword>
<dbReference type="SUPFAM" id="SSF51905">
    <property type="entry name" value="FAD/NAD(P)-binding domain"/>
    <property type="match status" value="2"/>
</dbReference>
<keyword evidence="2" id="KW-0274">FAD</keyword>
<protein>
    <recommendedName>
        <fullName evidence="4">FAD/NAD(P)-binding domain-containing protein</fullName>
    </recommendedName>
</protein>
<dbReference type="EMBL" id="PXOG01000101">
    <property type="protein sequence ID" value="RGP77073.1"/>
    <property type="molecule type" value="Genomic_DNA"/>
</dbReference>
<dbReference type="InterPro" id="IPR050346">
    <property type="entry name" value="FMO-like"/>
</dbReference>
<evidence type="ECO:0000256" key="3">
    <source>
        <dbReference type="ARBA" id="ARBA00023002"/>
    </source>
</evidence>
<dbReference type="Pfam" id="PF07992">
    <property type="entry name" value="Pyr_redox_2"/>
    <property type="match status" value="1"/>
</dbReference>
<evidence type="ECO:0000313" key="5">
    <source>
        <dbReference type="EMBL" id="RGP77073.1"/>
    </source>
</evidence>
<dbReference type="Proteomes" id="UP000266234">
    <property type="component" value="Unassembled WGS sequence"/>
</dbReference>
<sequence>METIDFVVVGAGWAGLAAAKTRHQLHPEETLAVIDSAPTLGGVWAEHRLYTGLRTNNMLGTYEYPDFPMDTETFGVKPGQFIPGRVVHNYLNHYARHFDIFDKIRVEHKVETAEHQEWGGWILTVRDIKIGDVVKIKAKRLVVATGLTSEPFLPDFGGQEEFGAPIFHGKDLARHEHLYGTAKSVTVFGGTKTAWDLVYLYATRGIQVDWVIRESGHGPTWSSPPYVTPFKKWLEKLPHTRFLTWFSPCVWGGVDGYTKIRSFYHGTPIGRAIVDKFWSILGNDVIELNKYDSHPETAKLKPWSNPMFVASSIAILNYEKDFFDVVKEGLVKIHIADINGLSKQSVHLSNGTKLRTDALCCVTGWKHVPPIKFLPEGVVAEMGMPHEPSAESFPSENLLDQVDKEILNRFPRLKDQPIQKIQNSNYKPLLENKGVSSKESITPSKPLTPYTLYHFIAPPSSNFLKTRDLAFMGLVLSFSTPMIAHVQSTWVSAYFDDKISSLPRNPSSEFIGRFQHEAVLHNRFGKWRYPSGFGHSLPDFVFDAVPYLDLLLQDMGLSVYRKGGVLAEVISPYGPEDYATLVDDWKKSQAGPEKPWYEWLHTI</sequence>
<dbReference type="GO" id="GO:0016491">
    <property type="term" value="F:oxidoreductase activity"/>
    <property type="evidence" value="ECO:0007669"/>
    <property type="project" value="UniProtKB-KW"/>
</dbReference>
<proteinExistence type="predicted"/>
<dbReference type="InterPro" id="IPR023753">
    <property type="entry name" value="FAD/NAD-binding_dom"/>
</dbReference>
<dbReference type="PANTHER" id="PTHR23023">
    <property type="entry name" value="DIMETHYLANILINE MONOOXYGENASE"/>
    <property type="match status" value="1"/>
</dbReference>
<evidence type="ECO:0000256" key="2">
    <source>
        <dbReference type="ARBA" id="ARBA00022827"/>
    </source>
</evidence>
<keyword evidence="6" id="KW-1185">Reference proteome</keyword>
<keyword evidence="1" id="KW-0285">Flavoprotein</keyword>
<evidence type="ECO:0000313" key="6">
    <source>
        <dbReference type="Proteomes" id="UP000266234"/>
    </source>
</evidence>
<dbReference type="FunFam" id="3.50.50.60:FF:000258">
    <property type="entry name" value="Flavin-binding monooxygenase-like protein (AFU_orthologue AFUA_6G01900)"/>
    <property type="match status" value="1"/>
</dbReference>
<evidence type="ECO:0000259" key="4">
    <source>
        <dbReference type="Pfam" id="PF07992"/>
    </source>
</evidence>
<comment type="caution">
    <text evidence="5">The sequence shown here is derived from an EMBL/GenBank/DDBJ whole genome shotgun (WGS) entry which is preliminary data.</text>
</comment>
<gene>
    <name evidence="5" type="ORF">FLONG3_4812</name>
</gene>
<dbReference type="OrthoDB" id="2915840at2759"/>
<evidence type="ECO:0000256" key="1">
    <source>
        <dbReference type="ARBA" id="ARBA00022630"/>
    </source>
</evidence>
<accession>A0A395SX69</accession>
<dbReference type="InterPro" id="IPR036188">
    <property type="entry name" value="FAD/NAD-bd_sf"/>
</dbReference>
<organism evidence="5 6">
    <name type="scientific">Fusarium longipes</name>
    <dbReference type="NCBI Taxonomy" id="694270"/>
    <lineage>
        <taxon>Eukaryota</taxon>
        <taxon>Fungi</taxon>
        <taxon>Dikarya</taxon>
        <taxon>Ascomycota</taxon>
        <taxon>Pezizomycotina</taxon>
        <taxon>Sordariomycetes</taxon>
        <taxon>Hypocreomycetidae</taxon>
        <taxon>Hypocreales</taxon>
        <taxon>Nectriaceae</taxon>
        <taxon>Fusarium</taxon>
    </lineage>
</organism>